<feature type="transmembrane region" description="Helical" evidence="1">
    <location>
        <begin position="115"/>
        <end position="133"/>
    </location>
</feature>
<protein>
    <submittedName>
        <fullName evidence="2">Uncharacterized protein</fullName>
    </submittedName>
</protein>
<evidence type="ECO:0000313" key="2">
    <source>
        <dbReference type="EMBL" id="KAH0938512.1"/>
    </source>
</evidence>
<gene>
    <name evidence="2" type="ORF">HID58_005973</name>
</gene>
<evidence type="ECO:0000313" key="3">
    <source>
        <dbReference type="Proteomes" id="UP000824890"/>
    </source>
</evidence>
<keyword evidence="1" id="KW-1133">Transmembrane helix</keyword>
<name>A0ABQ8EAU6_BRANA</name>
<organism evidence="2 3">
    <name type="scientific">Brassica napus</name>
    <name type="common">Rape</name>
    <dbReference type="NCBI Taxonomy" id="3708"/>
    <lineage>
        <taxon>Eukaryota</taxon>
        <taxon>Viridiplantae</taxon>
        <taxon>Streptophyta</taxon>
        <taxon>Embryophyta</taxon>
        <taxon>Tracheophyta</taxon>
        <taxon>Spermatophyta</taxon>
        <taxon>Magnoliopsida</taxon>
        <taxon>eudicotyledons</taxon>
        <taxon>Gunneridae</taxon>
        <taxon>Pentapetalae</taxon>
        <taxon>rosids</taxon>
        <taxon>malvids</taxon>
        <taxon>Brassicales</taxon>
        <taxon>Brassicaceae</taxon>
        <taxon>Brassiceae</taxon>
        <taxon>Brassica</taxon>
    </lineage>
</organism>
<dbReference type="InterPro" id="IPR039306">
    <property type="entry name" value="MYOB"/>
</dbReference>
<keyword evidence="1" id="KW-0812">Transmembrane</keyword>
<dbReference type="Proteomes" id="UP000824890">
    <property type="component" value="Unassembled WGS sequence"/>
</dbReference>
<dbReference type="PANTHER" id="PTHR31448:SF9">
    <property type="entry name" value="MYOSIN-BINDING PROTEIN 6-RELATED"/>
    <property type="match status" value="1"/>
</dbReference>
<proteinExistence type="predicted"/>
<dbReference type="EMBL" id="JAGKQM010000002">
    <property type="protein sequence ID" value="KAH0938512.1"/>
    <property type="molecule type" value="Genomic_DNA"/>
</dbReference>
<dbReference type="PANTHER" id="PTHR31448">
    <property type="entry name" value="MYOSIN-BINDING PROTEIN 2"/>
    <property type="match status" value="1"/>
</dbReference>
<sequence>MSSSTPSLNGFSSPPSLSTAFSPFYQTNTLDSSITTLPCLLCTRIEHVLVPRDSHFYYNDSKICDSHKKKVSSLAYCHVHKKLSKIKHMCEGCLLSFATQKEYDCDTYNFERTTLLSLLLLLLLLLLLGFHTTKFLKKNLSLKGLDVDRTPSFVRGDVLDVSEGEAILVQISQNLHMLRCFVAMPSES</sequence>
<keyword evidence="3" id="KW-1185">Reference proteome</keyword>
<comment type="caution">
    <text evidence="2">The sequence shown here is derived from an EMBL/GenBank/DDBJ whole genome shotgun (WGS) entry which is preliminary data.</text>
</comment>
<evidence type="ECO:0000256" key="1">
    <source>
        <dbReference type="SAM" id="Phobius"/>
    </source>
</evidence>
<accession>A0ABQ8EAU6</accession>
<keyword evidence="1" id="KW-0472">Membrane</keyword>
<reference evidence="2 3" key="1">
    <citation type="submission" date="2021-05" db="EMBL/GenBank/DDBJ databases">
        <title>Genome Assembly of Synthetic Allotetraploid Brassica napus Reveals Homoeologous Exchanges between Subgenomes.</title>
        <authorList>
            <person name="Davis J.T."/>
        </authorList>
    </citation>
    <scope>NUCLEOTIDE SEQUENCE [LARGE SCALE GENOMIC DNA]</scope>
    <source>
        <strain evidence="3">cv. Da-Ae</strain>
        <tissue evidence="2">Seedling</tissue>
    </source>
</reference>